<keyword evidence="4" id="KW-1185">Reference proteome</keyword>
<dbReference type="SUPFAM" id="SSF56112">
    <property type="entry name" value="Protein kinase-like (PK-like)"/>
    <property type="match status" value="1"/>
</dbReference>
<keyword evidence="1" id="KW-0175">Coiled coil</keyword>
<dbReference type="GO" id="GO:0004672">
    <property type="term" value="F:protein kinase activity"/>
    <property type="evidence" value="ECO:0007669"/>
    <property type="project" value="InterPro"/>
</dbReference>
<dbReference type="InterPro" id="IPR011009">
    <property type="entry name" value="Kinase-like_dom_sf"/>
</dbReference>
<organism evidence="3 4">
    <name type="scientific">Coemansia javaensis</name>
    <dbReference type="NCBI Taxonomy" id="2761396"/>
    <lineage>
        <taxon>Eukaryota</taxon>
        <taxon>Fungi</taxon>
        <taxon>Fungi incertae sedis</taxon>
        <taxon>Zoopagomycota</taxon>
        <taxon>Kickxellomycotina</taxon>
        <taxon>Kickxellomycetes</taxon>
        <taxon>Kickxellales</taxon>
        <taxon>Kickxellaceae</taxon>
        <taxon>Coemansia</taxon>
    </lineage>
</organism>
<feature type="coiled-coil region" evidence="1">
    <location>
        <begin position="94"/>
        <end position="139"/>
    </location>
</feature>
<dbReference type="InterPro" id="IPR052396">
    <property type="entry name" value="Meiotic_Drive_Suppr_Kinase"/>
</dbReference>
<dbReference type="InterPro" id="IPR008266">
    <property type="entry name" value="Tyr_kinase_AS"/>
</dbReference>
<gene>
    <name evidence="3" type="ORF">H4R18_000516</name>
</gene>
<dbReference type="PANTHER" id="PTHR37171:SF1">
    <property type="entry name" value="SERINE_THREONINE-PROTEIN KINASE YRZF-RELATED"/>
    <property type="match status" value="1"/>
</dbReference>
<sequence>MYREDRERLGTSAKDKLMRERLTTAISAVKTLMTLQKDRDWLLRSAQEDATRLADELHALKRKNPDSEHEPEPQPKRARPRRACSTALSHAERLKMAKDEHDRAVERVRQIEEEYADPLAQAEAAADKASIEIDMTRRLSQSLQGRKLGLIYRCFKTTYATTWNDGEQEVKAVIKVTPRNDTNQMFSTRNEIIVYHRLRSLQGTCIPRLLDYGRTELNGKRYFAVVVERIEDRKLGAQQMPDFRPSIGKLSDRERAACRDAIGKMHDLGVIHWDIRGSNLMFRDNLPGPSRIPVFIGLACAAILDNISDEDEDEDYACLKQMFDENHVPFD</sequence>
<protein>
    <submittedName>
        <fullName evidence="3">Uncharacterized protein</fullName>
    </submittedName>
</protein>
<name>A0A9W8HKW6_9FUNG</name>
<dbReference type="PROSITE" id="PS00109">
    <property type="entry name" value="PROTEIN_KINASE_TYR"/>
    <property type="match status" value="1"/>
</dbReference>
<evidence type="ECO:0000256" key="2">
    <source>
        <dbReference type="SAM" id="MobiDB-lite"/>
    </source>
</evidence>
<feature type="region of interest" description="Disordered" evidence="2">
    <location>
        <begin position="54"/>
        <end position="83"/>
    </location>
</feature>
<reference evidence="3" key="1">
    <citation type="submission" date="2022-07" db="EMBL/GenBank/DDBJ databases">
        <title>Phylogenomic reconstructions and comparative analyses of Kickxellomycotina fungi.</title>
        <authorList>
            <person name="Reynolds N.K."/>
            <person name="Stajich J.E."/>
            <person name="Barry K."/>
            <person name="Grigoriev I.V."/>
            <person name="Crous P."/>
            <person name="Smith M.E."/>
        </authorList>
    </citation>
    <scope>NUCLEOTIDE SEQUENCE</scope>
    <source>
        <strain evidence="3">NBRC 105414</strain>
    </source>
</reference>
<evidence type="ECO:0000256" key="1">
    <source>
        <dbReference type="SAM" id="Coils"/>
    </source>
</evidence>
<feature type="compositionally biased region" description="Basic and acidic residues" evidence="2">
    <location>
        <begin position="54"/>
        <end position="75"/>
    </location>
</feature>
<proteinExistence type="predicted"/>
<dbReference type="Gene3D" id="1.10.510.10">
    <property type="entry name" value="Transferase(Phosphotransferase) domain 1"/>
    <property type="match status" value="1"/>
</dbReference>
<evidence type="ECO:0000313" key="3">
    <source>
        <dbReference type="EMBL" id="KAJ2785433.1"/>
    </source>
</evidence>
<dbReference type="OrthoDB" id="2156052at2759"/>
<dbReference type="EMBL" id="JANBUL010000011">
    <property type="protein sequence ID" value="KAJ2785433.1"/>
    <property type="molecule type" value="Genomic_DNA"/>
</dbReference>
<accession>A0A9W8HKW6</accession>
<evidence type="ECO:0000313" key="4">
    <source>
        <dbReference type="Proteomes" id="UP001140217"/>
    </source>
</evidence>
<dbReference type="PANTHER" id="PTHR37171">
    <property type="entry name" value="SERINE/THREONINE-PROTEIN KINASE YRZF-RELATED"/>
    <property type="match status" value="1"/>
</dbReference>
<comment type="caution">
    <text evidence="3">The sequence shown here is derived from an EMBL/GenBank/DDBJ whole genome shotgun (WGS) entry which is preliminary data.</text>
</comment>
<dbReference type="AlphaFoldDB" id="A0A9W8HKW6"/>
<dbReference type="Proteomes" id="UP001140217">
    <property type="component" value="Unassembled WGS sequence"/>
</dbReference>